<protein>
    <submittedName>
        <fullName evidence="1">Uncharacterized protein</fullName>
    </submittedName>
</protein>
<evidence type="ECO:0000313" key="2">
    <source>
        <dbReference type="Proteomes" id="UP001208570"/>
    </source>
</evidence>
<accession>A0AAD9JRP8</accession>
<organism evidence="1 2">
    <name type="scientific">Paralvinella palmiformis</name>
    <dbReference type="NCBI Taxonomy" id="53620"/>
    <lineage>
        <taxon>Eukaryota</taxon>
        <taxon>Metazoa</taxon>
        <taxon>Spiralia</taxon>
        <taxon>Lophotrochozoa</taxon>
        <taxon>Annelida</taxon>
        <taxon>Polychaeta</taxon>
        <taxon>Sedentaria</taxon>
        <taxon>Canalipalpata</taxon>
        <taxon>Terebellida</taxon>
        <taxon>Terebelliformia</taxon>
        <taxon>Alvinellidae</taxon>
        <taxon>Paralvinella</taxon>
    </lineage>
</organism>
<reference evidence="1" key="1">
    <citation type="journal article" date="2023" name="Mol. Biol. Evol.">
        <title>Third-Generation Sequencing Reveals the Adaptive Role of the Epigenome in Three Deep-Sea Polychaetes.</title>
        <authorList>
            <person name="Perez M."/>
            <person name="Aroh O."/>
            <person name="Sun Y."/>
            <person name="Lan Y."/>
            <person name="Juniper S.K."/>
            <person name="Young C.R."/>
            <person name="Angers B."/>
            <person name="Qian P.Y."/>
        </authorList>
    </citation>
    <scope>NUCLEOTIDE SEQUENCE</scope>
    <source>
        <strain evidence="1">P08H-3</strain>
    </source>
</reference>
<dbReference type="Proteomes" id="UP001208570">
    <property type="component" value="Unassembled WGS sequence"/>
</dbReference>
<dbReference type="AlphaFoldDB" id="A0AAD9JRP8"/>
<name>A0AAD9JRP8_9ANNE</name>
<gene>
    <name evidence="1" type="ORF">LSH36_186g02026</name>
</gene>
<proteinExistence type="predicted"/>
<sequence>MHHLTFIRLYYLKEHNTIINQVIGLLDFTPDALDEGSVFHPAKYTPFSQLFTKAAEWIKHNPSVHVTNIQSVDTKHRKRSENHGHRFNTEKMFEYRIEERFRAFFLRLGYVINTNTNLNKLTLHSPPYNSTNLNKLTPPSSSSPNLQCRTYLPYKKATGYENITEILQRVDVAIQDTGARVFHVETVPMPEWITKPELCEKGERTFFDGEWYFVADQDGNERGPYRYTLIYAIRVYYEGLPPDYDVPRKPSTKRRHCCLIL</sequence>
<keyword evidence="2" id="KW-1185">Reference proteome</keyword>
<dbReference type="EMBL" id="JAODUP010000186">
    <property type="protein sequence ID" value="KAK2157701.1"/>
    <property type="molecule type" value="Genomic_DNA"/>
</dbReference>
<evidence type="ECO:0000313" key="1">
    <source>
        <dbReference type="EMBL" id="KAK2157701.1"/>
    </source>
</evidence>
<comment type="caution">
    <text evidence="1">The sequence shown here is derived from an EMBL/GenBank/DDBJ whole genome shotgun (WGS) entry which is preliminary data.</text>
</comment>